<dbReference type="RefSeq" id="WP_069399822.1">
    <property type="nucleotide sequence ID" value="NZ_JACKTB010000076.1"/>
</dbReference>
<evidence type="ECO:0000313" key="6">
    <source>
        <dbReference type="EMBL" id="ODR07717.1"/>
    </source>
</evidence>
<proteinExistence type="inferred from homology"/>
<keyword evidence="4" id="KW-0143">Chaperone</keyword>
<evidence type="ECO:0000313" key="7">
    <source>
        <dbReference type="Proteomes" id="UP000094224"/>
    </source>
</evidence>
<comment type="caution">
    <text evidence="6">The sequence shown here is derived from an EMBL/GenBank/DDBJ whole genome shotgun (WGS) entry which is preliminary data.</text>
</comment>
<dbReference type="Proteomes" id="UP000094224">
    <property type="component" value="Unassembled WGS sequence"/>
</dbReference>
<evidence type="ECO:0000256" key="4">
    <source>
        <dbReference type="ARBA" id="ARBA00023186"/>
    </source>
</evidence>
<gene>
    <name evidence="6" type="ORF">BHQ21_08280</name>
</gene>
<name>A0A1E3T029_9MYCO</name>
<dbReference type="InterPro" id="IPR025734">
    <property type="entry name" value="EspG"/>
</dbReference>
<dbReference type="AlphaFoldDB" id="A0A1E3T029"/>
<accession>A0A1E3T029</accession>
<comment type="subcellular location">
    <subcellularLocation>
        <location evidence="1">Cytoplasm</location>
    </subcellularLocation>
</comment>
<evidence type="ECO:0000256" key="2">
    <source>
        <dbReference type="ARBA" id="ARBA00006411"/>
    </source>
</evidence>
<sequence length="298" mass="32348">MTTALWDRLSLTEDQLRVAASRVGVHDLPTVLRLRSRHSTVDRRDAALAQASRELSSRRLLVGDEVHPDLVPVLQALERPDRELAMRMVTPDGTARVSMVRRGTLCVLTRRIGVDIFLRIVPHGNELRDVALALRAELPPGRPADIVPVGAPLRMMSECLTGTHDALELADRIRTLGAEPDAALALGTALASRQAFVEVVYSALADYEDRISRGPAAVAVFYTKRGRIIGAPSASPTGELWTTLKPGSDHVFGQAIGQLVALAEEGWAACGGAQFNTQRARRRTANQHPNEKGNGTQQ</sequence>
<dbReference type="Pfam" id="PF14011">
    <property type="entry name" value="ESX-1_EspG"/>
    <property type="match status" value="1"/>
</dbReference>
<organism evidence="6 7">
    <name type="scientific">Mycobacterium sherrisii</name>
    <dbReference type="NCBI Taxonomy" id="243061"/>
    <lineage>
        <taxon>Bacteria</taxon>
        <taxon>Bacillati</taxon>
        <taxon>Actinomycetota</taxon>
        <taxon>Actinomycetes</taxon>
        <taxon>Mycobacteriales</taxon>
        <taxon>Mycobacteriaceae</taxon>
        <taxon>Mycobacterium</taxon>
        <taxon>Mycobacterium simiae complex</taxon>
    </lineage>
</organism>
<feature type="region of interest" description="Disordered" evidence="5">
    <location>
        <begin position="278"/>
        <end position="298"/>
    </location>
</feature>
<reference evidence="7" key="1">
    <citation type="submission" date="2016-09" db="EMBL/GenBank/DDBJ databases">
        <authorList>
            <person name="Greninger A.L."/>
            <person name="Jerome K.R."/>
            <person name="Mcnair B."/>
            <person name="Wallis C."/>
            <person name="Fang F."/>
        </authorList>
    </citation>
    <scope>NUCLEOTIDE SEQUENCE [LARGE SCALE GENOMIC DNA]</scope>
    <source>
        <strain evidence="7">BC1_M4</strain>
    </source>
</reference>
<keyword evidence="3" id="KW-0963">Cytoplasm</keyword>
<evidence type="ECO:0000256" key="5">
    <source>
        <dbReference type="SAM" id="MobiDB-lite"/>
    </source>
</evidence>
<evidence type="ECO:0008006" key="8">
    <source>
        <dbReference type="Google" id="ProtNLM"/>
    </source>
</evidence>
<protein>
    <recommendedName>
        <fullName evidence="8">ESX secretion-associated protein EspG</fullName>
    </recommendedName>
</protein>
<evidence type="ECO:0000256" key="3">
    <source>
        <dbReference type="ARBA" id="ARBA00022490"/>
    </source>
</evidence>
<dbReference type="EMBL" id="MIHC01000011">
    <property type="protein sequence ID" value="ODR07717.1"/>
    <property type="molecule type" value="Genomic_DNA"/>
</dbReference>
<evidence type="ECO:0000256" key="1">
    <source>
        <dbReference type="ARBA" id="ARBA00004496"/>
    </source>
</evidence>
<comment type="similarity">
    <text evidence="2">Belongs to the EspG family.</text>
</comment>
<keyword evidence="7" id="KW-1185">Reference proteome</keyword>
<dbReference type="OrthoDB" id="3681944at2"/>
<dbReference type="GO" id="GO:0005737">
    <property type="term" value="C:cytoplasm"/>
    <property type="evidence" value="ECO:0007669"/>
    <property type="project" value="UniProtKB-SubCell"/>
</dbReference>